<organism evidence="4">
    <name type="scientific">Hydatigena taeniaeformis</name>
    <name type="common">Feline tapeworm</name>
    <name type="synonym">Taenia taeniaeformis</name>
    <dbReference type="NCBI Taxonomy" id="6205"/>
    <lineage>
        <taxon>Eukaryota</taxon>
        <taxon>Metazoa</taxon>
        <taxon>Spiralia</taxon>
        <taxon>Lophotrochozoa</taxon>
        <taxon>Platyhelminthes</taxon>
        <taxon>Cestoda</taxon>
        <taxon>Eucestoda</taxon>
        <taxon>Cyclophyllidea</taxon>
        <taxon>Taeniidae</taxon>
        <taxon>Hydatigera</taxon>
    </lineage>
</organism>
<evidence type="ECO:0000313" key="3">
    <source>
        <dbReference type="Proteomes" id="UP000274429"/>
    </source>
</evidence>
<evidence type="ECO:0000259" key="1">
    <source>
        <dbReference type="Pfam" id="PF04091"/>
    </source>
</evidence>
<proteinExistence type="predicted"/>
<dbReference type="InterPro" id="IPR042044">
    <property type="entry name" value="EXOC6PINT-1/Sec15/Tip20_C_dom2"/>
</dbReference>
<dbReference type="Pfam" id="PF04091">
    <property type="entry name" value="Sec15_C"/>
    <property type="match status" value="1"/>
</dbReference>
<dbReference type="AlphaFoldDB" id="A0A0R3WWH9"/>
<dbReference type="Proteomes" id="UP000274429">
    <property type="component" value="Unassembled WGS sequence"/>
</dbReference>
<dbReference type="PANTHER" id="PTHR12702">
    <property type="entry name" value="SEC15"/>
    <property type="match status" value="1"/>
</dbReference>
<dbReference type="PANTHER" id="PTHR12702:SF3">
    <property type="entry name" value="EXOCYST COMPLEX COMPONENT 6B"/>
    <property type="match status" value="1"/>
</dbReference>
<name>A0A0R3WWH9_HYDTA</name>
<feature type="domain" description="Exocyst complex subunit EXOC6/Sec15 C-terminal" evidence="1">
    <location>
        <begin position="9"/>
        <end position="126"/>
    </location>
</feature>
<dbReference type="GO" id="GO:0006893">
    <property type="term" value="P:Golgi to plasma membrane transport"/>
    <property type="evidence" value="ECO:0007669"/>
    <property type="project" value="TreeGrafter"/>
</dbReference>
<evidence type="ECO:0000313" key="2">
    <source>
        <dbReference type="EMBL" id="VDM26282.1"/>
    </source>
</evidence>
<dbReference type="GO" id="GO:0000145">
    <property type="term" value="C:exocyst"/>
    <property type="evidence" value="ECO:0007669"/>
    <property type="project" value="TreeGrafter"/>
</dbReference>
<sequence>SQPDEVQPSRSHLYGVSLFRDCRARAETQIYTHLNSRIEEFCSLASYDGIFGGPGEGTLPLDQLPDALSEDTSPRTSEYMVDMMAWLGSTFAAFTHLPPKVAHTACISACKYIVKILQRILIGPEVCFDCCRLQYLSCLFDQAFTALLH</sequence>
<dbReference type="EMBL" id="UYWX01006278">
    <property type="protein sequence ID" value="VDM26282.1"/>
    <property type="molecule type" value="Genomic_DNA"/>
</dbReference>
<dbReference type="OrthoDB" id="10267033at2759"/>
<dbReference type="Gene3D" id="1.20.58.670">
    <property type="entry name" value="Dsl1p vesicle tethering complex, Tip20p subunit, domain D"/>
    <property type="match status" value="1"/>
</dbReference>
<evidence type="ECO:0000313" key="4">
    <source>
        <dbReference type="WBParaSite" id="TTAC_0000511901-mRNA-1"/>
    </source>
</evidence>
<keyword evidence="3" id="KW-1185">Reference proteome</keyword>
<dbReference type="InterPro" id="IPR046361">
    <property type="entry name" value="EXOC6/Sec15_C"/>
</dbReference>
<dbReference type="GO" id="GO:0090522">
    <property type="term" value="P:vesicle tethering involved in exocytosis"/>
    <property type="evidence" value="ECO:0007669"/>
    <property type="project" value="InterPro"/>
</dbReference>
<protein>
    <submittedName>
        <fullName evidence="4">Sec15 domain-containing protein</fullName>
    </submittedName>
</protein>
<accession>A0A0R3WWH9</accession>
<reference evidence="4" key="1">
    <citation type="submission" date="2017-02" db="UniProtKB">
        <authorList>
            <consortium name="WormBaseParasite"/>
        </authorList>
    </citation>
    <scope>IDENTIFICATION</scope>
</reference>
<dbReference type="InterPro" id="IPR007225">
    <property type="entry name" value="EXOC6/Sec15"/>
</dbReference>
<dbReference type="WBParaSite" id="TTAC_0000511901-mRNA-1">
    <property type="protein sequence ID" value="TTAC_0000511901-mRNA-1"/>
    <property type="gene ID" value="TTAC_0000511901"/>
</dbReference>
<dbReference type="GO" id="GO:0006886">
    <property type="term" value="P:intracellular protein transport"/>
    <property type="evidence" value="ECO:0007669"/>
    <property type="project" value="InterPro"/>
</dbReference>
<dbReference type="GO" id="GO:0016020">
    <property type="term" value="C:membrane"/>
    <property type="evidence" value="ECO:0007669"/>
    <property type="project" value="TreeGrafter"/>
</dbReference>
<dbReference type="STRING" id="6205.A0A0R3WWH9"/>
<reference evidence="2 3" key="2">
    <citation type="submission" date="2018-11" db="EMBL/GenBank/DDBJ databases">
        <authorList>
            <consortium name="Pathogen Informatics"/>
        </authorList>
    </citation>
    <scope>NUCLEOTIDE SEQUENCE [LARGE SCALE GENOMIC DNA]</scope>
</reference>
<gene>
    <name evidence="2" type="ORF">TTAC_LOCUS5106</name>
</gene>